<dbReference type="NCBIfam" id="NF009920">
    <property type="entry name" value="PRK13381.1"/>
    <property type="match status" value="1"/>
</dbReference>
<evidence type="ECO:0000256" key="6">
    <source>
        <dbReference type="ARBA" id="ARBA00022801"/>
    </source>
</evidence>
<evidence type="ECO:0000256" key="8">
    <source>
        <dbReference type="ARBA" id="ARBA00023049"/>
    </source>
</evidence>
<gene>
    <name evidence="13" type="primary">pepT</name>
    <name evidence="13" type="ORF">F4Y08_15370</name>
</gene>
<dbReference type="InterPro" id="IPR036264">
    <property type="entry name" value="Bact_exopeptidase_dim_dom"/>
</dbReference>
<dbReference type="AlphaFoldDB" id="A0A6B1DWP9"/>
<dbReference type="Pfam" id="PF01546">
    <property type="entry name" value="Peptidase_M20"/>
    <property type="match status" value="1"/>
</dbReference>
<comment type="catalytic activity">
    <reaction evidence="1">
        <text>Release of the N-terminal residue from a tripeptide.</text>
        <dbReference type="EC" id="3.4.11.4"/>
    </reaction>
</comment>
<dbReference type="InterPro" id="IPR001261">
    <property type="entry name" value="ArgE/DapE_CS"/>
</dbReference>
<dbReference type="SUPFAM" id="SSF55031">
    <property type="entry name" value="Bacterial exopeptidase dimerisation domain"/>
    <property type="match status" value="1"/>
</dbReference>
<keyword evidence="8" id="KW-0482">Metalloprotease</keyword>
<dbReference type="InterPro" id="IPR002933">
    <property type="entry name" value="Peptidase_M20"/>
</dbReference>
<dbReference type="Pfam" id="PF07687">
    <property type="entry name" value="M20_dimer"/>
    <property type="match status" value="1"/>
</dbReference>
<dbReference type="SUPFAM" id="SSF53187">
    <property type="entry name" value="Zn-dependent exopeptidases"/>
    <property type="match status" value="1"/>
</dbReference>
<accession>A0A6B1DWP9</accession>
<dbReference type="EMBL" id="VXPY01000107">
    <property type="protein sequence ID" value="MYD91688.1"/>
    <property type="molecule type" value="Genomic_DNA"/>
</dbReference>
<protein>
    <recommendedName>
        <fullName evidence="9">Peptidase T</fullName>
        <ecNumber evidence="9">3.4.11.4</ecNumber>
    </recommendedName>
</protein>
<dbReference type="PIRSF" id="PIRSF037215">
    <property type="entry name" value="Peptidase_M20B"/>
    <property type="match status" value="1"/>
</dbReference>
<evidence type="ECO:0000256" key="10">
    <source>
        <dbReference type="PIRSR" id="PIRSR037215-1"/>
    </source>
</evidence>
<dbReference type="GO" id="GO:0008237">
    <property type="term" value="F:metallopeptidase activity"/>
    <property type="evidence" value="ECO:0007669"/>
    <property type="project" value="UniProtKB-KW"/>
</dbReference>
<dbReference type="GO" id="GO:0006518">
    <property type="term" value="P:peptide metabolic process"/>
    <property type="evidence" value="ECO:0007669"/>
    <property type="project" value="InterPro"/>
</dbReference>
<evidence type="ECO:0000256" key="9">
    <source>
        <dbReference type="NCBIfam" id="TIGR01882"/>
    </source>
</evidence>
<keyword evidence="7 11" id="KW-0862">Zinc</keyword>
<dbReference type="Gene3D" id="3.40.630.10">
    <property type="entry name" value="Zn peptidases"/>
    <property type="match status" value="1"/>
</dbReference>
<dbReference type="GO" id="GO:0006508">
    <property type="term" value="P:proteolysis"/>
    <property type="evidence" value="ECO:0007669"/>
    <property type="project" value="UniProtKB-UniRule"/>
</dbReference>
<dbReference type="NCBIfam" id="NF003976">
    <property type="entry name" value="PRK05469.1"/>
    <property type="match status" value="1"/>
</dbReference>
<comment type="caution">
    <text evidence="13">The sequence shown here is derived from an EMBL/GenBank/DDBJ whole genome shotgun (WGS) entry which is preliminary data.</text>
</comment>
<proteinExistence type="inferred from homology"/>
<evidence type="ECO:0000259" key="12">
    <source>
        <dbReference type="Pfam" id="PF07687"/>
    </source>
</evidence>
<evidence type="ECO:0000256" key="5">
    <source>
        <dbReference type="ARBA" id="ARBA00022723"/>
    </source>
</evidence>
<dbReference type="NCBIfam" id="TIGR01882">
    <property type="entry name" value="peptidase-T"/>
    <property type="match status" value="1"/>
</dbReference>
<keyword evidence="4" id="KW-0645">Protease</keyword>
<dbReference type="GO" id="GO:0045148">
    <property type="term" value="F:tripeptide aminopeptidase activity"/>
    <property type="evidence" value="ECO:0007669"/>
    <property type="project" value="UniProtKB-UniRule"/>
</dbReference>
<feature type="binding site" evidence="11">
    <location>
        <position position="147"/>
    </location>
    <ligand>
        <name>Zn(2+)</name>
        <dbReference type="ChEBI" id="CHEBI:29105"/>
        <label>1</label>
    </ligand>
</feature>
<keyword evidence="5 11" id="KW-0479">Metal-binding</keyword>
<sequence length="415" mass="45585">MTFDLHRDLEERFLRYVQVDTESDADSTSVPSTERQLDLLRMLEVELQQLGAEDVQLTDYATLLATIPATEDGGEAPTIAFMAHVDTTEAFPGLAVEPRVHRAWDGSPIMFPKDGSLVLSPERSPDLKAKIGQDIVTASGDTLLGADDKAGVAIVMGMARSLLEKSGTEHGRIRLCFTPDEEIGRGVDHLTPGDLDARWAYTLDGGNTGEISSETFSANMAVVTFRGVSVHPGTAYHDLVNACTLAAKFHAALPEHARTPETTKDREGFIHLYEIVGNAAEAELRYILRDFDNDRLAEHGKVLSLLAETMQAAHPRADIRCDITAQYRNMGQWLQEDMTPVEIARQAMRDTGLEPVDEPIRGGTDGSRLTEKGVPTPNLFTGMHDVHGPLEWVTIQDMALAVRTCLRIAELWTEA</sequence>
<dbReference type="PANTHER" id="PTHR42994:SF1">
    <property type="entry name" value="PEPTIDASE T"/>
    <property type="match status" value="1"/>
</dbReference>
<reference evidence="13" key="1">
    <citation type="submission" date="2019-09" db="EMBL/GenBank/DDBJ databases">
        <title>Characterisation of the sponge microbiome using genome-centric metagenomics.</title>
        <authorList>
            <person name="Engelberts J.P."/>
            <person name="Robbins S.J."/>
            <person name="De Goeij J.M."/>
            <person name="Aranda M."/>
            <person name="Bell S.C."/>
            <person name="Webster N.S."/>
        </authorList>
    </citation>
    <scope>NUCLEOTIDE SEQUENCE</scope>
    <source>
        <strain evidence="13">SB0662_bin_9</strain>
    </source>
</reference>
<organism evidence="13">
    <name type="scientific">Caldilineaceae bacterium SB0662_bin_9</name>
    <dbReference type="NCBI Taxonomy" id="2605258"/>
    <lineage>
        <taxon>Bacteria</taxon>
        <taxon>Bacillati</taxon>
        <taxon>Chloroflexota</taxon>
        <taxon>Caldilineae</taxon>
        <taxon>Caldilineales</taxon>
        <taxon>Caldilineaceae</taxon>
    </lineage>
</organism>
<feature type="domain" description="Peptidase M20 dimerisation" evidence="12">
    <location>
        <begin position="216"/>
        <end position="298"/>
    </location>
</feature>
<evidence type="ECO:0000256" key="7">
    <source>
        <dbReference type="ARBA" id="ARBA00022833"/>
    </source>
</evidence>
<name>A0A6B1DWP9_9CHLR</name>
<feature type="active site" evidence="10">
    <location>
        <position position="86"/>
    </location>
</feature>
<feature type="binding site" evidence="11">
    <location>
        <position position="387"/>
    </location>
    <ligand>
        <name>Zn(2+)</name>
        <dbReference type="ChEBI" id="CHEBI:29105"/>
        <label>2</label>
    </ligand>
</feature>
<evidence type="ECO:0000256" key="4">
    <source>
        <dbReference type="ARBA" id="ARBA00022670"/>
    </source>
</evidence>
<dbReference type="InterPro" id="IPR011650">
    <property type="entry name" value="Peptidase_M20_dimer"/>
</dbReference>
<feature type="binding site" evidence="11">
    <location>
        <position position="147"/>
    </location>
    <ligand>
        <name>Zn(2+)</name>
        <dbReference type="ChEBI" id="CHEBI:29105"/>
        <label>2</label>
    </ligand>
</feature>
<dbReference type="GO" id="GO:0008270">
    <property type="term" value="F:zinc ion binding"/>
    <property type="evidence" value="ECO:0007669"/>
    <property type="project" value="InterPro"/>
</dbReference>
<dbReference type="PANTHER" id="PTHR42994">
    <property type="entry name" value="PEPTIDASE T"/>
    <property type="match status" value="1"/>
</dbReference>
<keyword evidence="3 13" id="KW-0031">Aminopeptidase</keyword>
<feature type="binding site" evidence="11">
    <location>
        <position position="84"/>
    </location>
    <ligand>
        <name>Zn(2+)</name>
        <dbReference type="ChEBI" id="CHEBI:29105"/>
        <label>1</label>
    </ligand>
</feature>
<evidence type="ECO:0000256" key="3">
    <source>
        <dbReference type="ARBA" id="ARBA00022438"/>
    </source>
</evidence>
<dbReference type="Gene3D" id="3.30.70.360">
    <property type="match status" value="1"/>
</dbReference>
<dbReference type="PROSITE" id="PS00758">
    <property type="entry name" value="ARGE_DAPE_CPG2_1"/>
    <property type="match status" value="1"/>
</dbReference>
<evidence type="ECO:0000256" key="2">
    <source>
        <dbReference type="ARBA" id="ARBA00009692"/>
    </source>
</evidence>
<evidence type="ECO:0000256" key="1">
    <source>
        <dbReference type="ARBA" id="ARBA00000870"/>
    </source>
</evidence>
<feature type="binding site" evidence="11">
    <location>
        <position position="204"/>
    </location>
    <ligand>
        <name>Zn(2+)</name>
        <dbReference type="ChEBI" id="CHEBI:29105"/>
        <label>1</label>
    </ligand>
</feature>
<dbReference type="InterPro" id="IPR010161">
    <property type="entry name" value="Peptidase_M20B"/>
</dbReference>
<keyword evidence="6 13" id="KW-0378">Hydrolase</keyword>
<comment type="cofactor">
    <cofactor evidence="11">
        <name>Zn(2+)</name>
        <dbReference type="ChEBI" id="CHEBI:29105"/>
    </cofactor>
    <text evidence="11">Binds 2 Zn(2+) ions per subunit.</text>
</comment>
<dbReference type="EC" id="3.4.11.4" evidence="9"/>
<evidence type="ECO:0000313" key="13">
    <source>
        <dbReference type="EMBL" id="MYD91688.1"/>
    </source>
</evidence>
<dbReference type="GO" id="GO:0005829">
    <property type="term" value="C:cytosol"/>
    <property type="evidence" value="ECO:0007669"/>
    <property type="project" value="TreeGrafter"/>
</dbReference>
<feature type="binding site" evidence="11">
    <location>
        <position position="182"/>
    </location>
    <ligand>
        <name>Zn(2+)</name>
        <dbReference type="ChEBI" id="CHEBI:29105"/>
        <label>2</label>
    </ligand>
</feature>
<feature type="active site" description="Proton acceptor" evidence="10">
    <location>
        <position position="181"/>
    </location>
</feature>
<dbReference type="PROSITE" id="PS00759">
    <property type="entry name" value="ARGE_DAPE_CPG2_2"/>
    <property type="match status" value="1"/>
</dbReference>
<comment type="similarity">
    <text evidence="2">Belongs to the peptidase M20B family.</text>
</comment>
<evidence type="ECO:0000256" key="11">
    <source>
        <dbReference type="PIRSR" id="PIRSR037215-2"/>
    </source>
</evidence>